<dbReference type="Proteomes" id="UP000024837">
    <property type="component" value="Unassembled WGS sequence"/>
</dbReference>
<gene>
    <name evidence="2" type="ORF">DRE_02629</name>
</gene>
<keyword evidence="3" id="KW-1185">Reference proteome</keyword>
<dbReference type="HOGENOM" id="CLU_099166_1_0_1"/>
<feature type="transmembrane region" description="Helical" evidence="1">
    <location>
        <begin position="121"/>
        <end position="140"/>
    </location>
</feature>
<dbReference type="EMBL" id="KI966406">
    <property type="protein sequence ID" value="EWC48050.1"/>
    <property type="molecule type" value="Genomic_DNA"/>
</dbReference>
<feature type="transmembrane region" description="Helical" evidence="1">
    <location>
        <begin position="160"/>
        <end position="181"/>
    </location>
</feature>
<organism evidence="2 3">
    <name type="scientific">Drechslerella stenobrocha 248</name>
    <dbReference type="NCBI Taxonomy" id="1043628"/>
    <lineage>
        <taxon>Eukaryota</taxon>
        <taxon>Fungi</taxon>
        <taxon>Dikarya</taxon>
        <taxon>Ascomycota</taxon>
        <taxon>Pezizomycotina</taxon>
        <taxon>Orbiliomycetes</taxon>
        <taxon>Orbiliales</taxon>
        <taxon>Orbiliaceae</taxon>
        <taxon>Drechslerella</taxon>
    </lineage>
</organism>
<keyword evidence="1" id="KW-1133">Transmembrane helix</keyword>
<keyword evidence="1" id="KW-0472">Membrane</keyword>
<dbReference type="OrthoDB" id="2150604at2759"/>
<name>W7IFW4_9PEZI</name>
<evidence type="ECO:0000256" key="1">
    <source>
        <dbReference type="SAM" id="Phobius"/>
    </source>
</evidence>
<feature type="transmembrane region" description="Helical" evidence="1">
    <location>
        <begin position="67"/>
        <end position="84"/>
    </location>
</feature>
<accession>W7IFW4</accession>
<feature type="transmembrane region" description="Helical" evidence="1">
    <location>
        <begin position="37"/>
        <end position="55"/>
    </location>
</feature>
<proteinExistence type="predicted"/>
<protein>
    <submittedName>
        <fullName evidence="2">Uncharacterized protein</fullName>
    </submittedName>
</protein>
<evidence type="ECO:0000313" key="2">
    <source>
        <dbReference type="EMBL" id="EWC48050.1"/>
    </source>
</evidence>
<sequence length="183" mass="20400">MHITWPWQQGHAPIQQAILDLDGAKAWVEQKVAEENLVMVTGAVISAVASAALSWQTTDEWPWTANAVTYSALILSLASVYTACQQMNGLLRYCQGEKGAEKIHKFLKGHRWQEWTWSIPLRLLNVSISLLVISIWIVIWDRAARAGVWNNDMKTAFATTLAGIFALVCSLISGFNSVYILPD</sequence>
<dbReference type="AlphaFoldDB" id="W7IFW4"/>
<evidence type="ECO:0000313" key="3">
    <source>
        <dbReference type="Proteomes" id="UP000024837"/>
    </source>
</evidence>
<reference evidence="2 3" key="1">
    <citation type="submission" date="2013-05" db="EMBL/GenBank/DDBJ databases">
        <title>Drechslerella stenobrocha genome reveals carnivorous origination and mechanical trapping mechanism of predatory fungi.</title>
        <authorList>
            <person name="Liu X."/>
            <person name="Zhang W."/>
            <person name="Liu K."/>
        </authorList>
    </citation>
    <scope>NUCLEOTIDE SEQUENCE [LARGE SCALE GENOMIC DNA]</scope>
    <source>
        <strain evidence="2 3">248</strain>
    </source>
</reference>
<keyword evidence="1" id="KW-0812">Transmembrane</keyword>